<feature type="region of interest" description="Disordered" evidence="1">
    <location>
        <begin position="159"/>
        <end position="199"/>
    </location>
</feature>
<dbReference type="Proteomes" id="UP000305778">
    <property type="component" value="Unassembled WGS sequence"/>
</dbReference>
<evidence type="ECO:0000313" key="3">
    <source>
        <dbReference type="EMBL" id="TKA08363.1"/>
    </source>
</evidence>
<feature type="chain" id="PRO_5020554063" evidence="2">
    <location>
        <begin position="26"/>
        <end position="199"/>
    </location>
</feature>
<reference evidence="3 4" key="1">
    <citation type="submission" date="2019-04" db="EMBL/GenBank/DDBJ databases">
        <title>Streptomyces oryziradicis sp. nov., a novel actinomycete isolated from rhizosphere soil of rice (Oryza sativa L.).</title>
        <authorList>
            <person name="Li C."/>
        </authorList>
    </citation>
    <scope>NUCLEOTIDE SEQUENCE [LARGE SCALE GENOMIC DNA]</scope>
    <source>
        <strain evidence="3 4">NEAU-C40</strain>
    </source>
</reference>
<accession>A0A4U0SH51</accession>
<dbReference type="SUPFAM" id="SSF110087">
    <property type="entry name" value="DR1885-like metal-binding protein"/>
    <property type="match status" value="1"/>
</dbReference>
<keyword evidence="4" id="KW-1185">Reference proteome</keyword>
<keyword evidence="2" id="KW-0732">Signal</keyword>
<proteinExistence type="predicted"/>
<dbReference type="RefSeq" id="WP_136726741.1">
    <property type="nucleotide sequence ID" value="NZ_SUMC01000031.1"/>
</dbReference>
<dbReference type="OrthoDB" id="3824824at2"/>
<evidence type="ECO:0000256" key="1">
    <source>
        <dbReference type="SAM" id="MobiDB-lite"/>
    </source>
</evidence>
<protein>
    <submittedName>
        <fullName evidence="3">DUF461 domain-containing protein</fullName>
    </submittedName>
</protein>
<name>A0A4U0SH51_9ACTN</name>
<feature type="compositionally biased region" description="Low complexity" evidence="1">
    <location>
        <begin position="166"/>
        <end position="199"/>
    </location>
</feature>
<gene>
    <name evidence="3" type="ORF">FCI23_28105</name>
</gene>
<dbReference type="InterPro" id="IPR036182">
    <property type="entry name" value="PCuAC_sf"/>
</dbReference>
<organism evidence="3 4">
    <name type="scientific">Actinacidiphila oryziradicis</name>
    <dbReference type="NCBI Taxonomy" id="2571141"/>
    <lineage>
        <taxon>Bacteria</taxon>
        <taxon>Bacillati</taxon>
        <taxon>Actinomycetota</taxon>
        <taxon>Actinomycetes</taxon>
        <taxon>Kitasatosporales</taxon>
        <taxon>Streptomycetaceae</taxon>
        <taxon>Actinacidiphila</taxon>
    </lineage>
</organism>
<evidence type="ECO:0000256" key="2">
    <source>
        <dbReference type="SAM" id="SignalP"/>
    </source>
</evidence>
<comment type="caution">
    <text evidence="3">The sequence shown here is derived from an EMBL/GenBank/DDBJ whole genome shotgun (WGS) entry which is preliminary data.</text>
</comment>
<sequence length="199" mass="19410">MSRSLRRGALAAALALSLAPLTACAAGNSAQTTEVRPDTAGAAVGVIQILNAVVLTPPQTQATGPASVSARVYNNGSQKQTIDSIQVGSAQAKLSDKDGGQTITVPAQGSVLIGGKGNAAATLPNLPAATKDGDFQPVVFDLSQTGAVSVTTPVQPATGYYASYGPSVTPSPSASASASASKSASAGASASKTPGAKKS</sequence>
<feature type="signal peptide" evidence="2">
    <location>
        <begin position="1"/>
        <end position="25"/>
    </location>
</feature>
<evidence type="ECO:0000313" key="4">
    <source>
        <dbReference type="Proteomes" id="UP000305778"/>
    </source>
</evidence>
<dbReference type="AlphaFoldDB" id="A0A4U0SH51"/>
<dbReference type="EMBL" id="SUMC01000031">
    <property type="protein sequence ID" value="TKA08363.1"/>
    <property type="molecule type" value="Genomic_DNA"/>
</dbReference>